<dbReference type="Pfam" id="PF13424">
    <property type="entry name" value="TPR_12"/>
    <property type="match status" value="2"/>
</dbReference>
<dbReference type="Pfam" id="PF13432">
    <property type="entry name" value="TPR_16"/>
    <property type="match status" value="1"/>
</dbReference>
<dbReference type="SUPFAM" id="SSF48452">
    <property type="entry name" value="TPR-like"/>
    <property type="match status" value="1"/>
</dbReference>
<accession>A0A5C6S0B9</accession>
<feature type="signal peptide" evidence="2">
    <location>
        <begin position="1"/>
        <end position="22"/>
    </location>
</feature>
<dbReference type="InterPro" id="IPR019734">
    <property type="entry name" value="TPR_rpt"/>
</dbReference>
<evidence type="ECO:0000256" key="1">
    <source>
        <dbReference type="PROSITE-ProRule" id="PRU00339"/>
    </source>
</evidence>
<dbReference type="SMART" id="SM00028">
    <property type="entry name" value="TPR"/>
    <property type="match status" value="6"/>
</dbReference>
<dbReference type="EMBL" id="VOOR01000005">
    <property type="protein sequence ID" value="TXB67971.1"/>
    <property type="molecule type" value="Genomic_DNA"/>
</dbReference>
<dbReference type="InterPro" id="IPR024983">
    <property type="entry name" value="CHAT_dom"/>
</dbReference>
<evidence type="ECO:0000259" key="3">
    <source>
        <dbReference type="Pfam" id="PF12770"/>
    </source>
</evidence>
<feature type="repeat" description="TPR" evidence="1">
    <location>
        <begin position="152"/>
        <end position="185"/>
    </location>
</feature>
<dbReference type="AlphaFoldDB" id="A0A5C6S0B9"/>
<organism evidence="4 5">
    <name type="scientific">Phaeodactylibacter luteus</name>
    <dbReference type="NCBI Taxonomy" id="1564516"/>
    <lineage>
        <taxon>Bacteria</taxon>
        <taxon>Pseudomonadati</taxon>
        <taxon>Bacteroidota</taxon>
        <taxon>Saprospiria</taxon>
        <taxon>Saprospirales</taxon>
        <taxon>Haliscomenobacteraceae</taxon>
        <taxon>Phaeodactylibacter</taxon>
    </lineage>
</organism>
<feature type="repeat" description="TPR" evidence="1">
    <location>
        <begin position="315"/>
        <end position="348"/>
    </location>
</feature>
<feature type="domain" description="CHAT" evidence="3">
    <location>
        <begin position="693"/>
        <end position="974"/>
    </location>
</feature>
<evidence type="ECO:0000313" key="5">
    <source>
        <dbReference type="Proteomes" id="UP000321580"/>
    </source>
</evidence>
<protein>
    <submittedName>
        <fullName evidence="4">CHAT domain-containing protein</fullName>
    </submittedName>
</protein>
<dbReference type="InterPro" id="IPR011990">
    <property type="entry name" value="TPR-like_helical_dom_sf"/>
</dbReference>
<gene>
    <name evidence="4" type="ORF">FRY97_03750</name>
</gene>
<dbReference type="Proteomes" id="UP000321580">
    <property type="component" value="Unassembled WGS sequence"/>
</dbReference>
<dbReference type="RefSeq" id="WP_147166092.1">
    <property type="nucleotide sequence ID" value="NZ_VOOR01000005.1"/>
</dbReference>
<dbReference type="PANTHER" id="PTHR10098:SF108">
    <property type="entry name" value="TETRATRICOPEPTIDE REPEAT PROTEIN 28"/>
    <property type="match status" value="1"/>
</dbReference>
<dbReference type="PANTHER" id="PTHR10098">
    <property type="entry name" value="RAPSYN-RELATED"/>
    <property type="match status" value="1"/>
</dbReference>
<dbReference type="PROSITE" id="PS50005">
    <property type="entry name" value="TPR"/>
    <property type="match status" value="2"/>
</dbReference>
<keyword evidence="5" id="KW-1185">Reference proteome</keyword>
<comment type="caution">
    <text evidence="4">The sequence shown here is derived from an EMBL/GenBank/DDBJ whole genome shotgun (WGS) entry which is preliminary data.</text>
</comment>
<dbReference type="SUPFAM" id="SSF81901">
    <property type="entry name" value="HCP-like"/>
    <property type="match status" value="1"/>
</dbReference>
<sequence length="979" mass="107458">MHNYCHLLLLFLALSFSPKAAAQRSPCSEPPEDCLKKGIAELENRRIAQAVAIGEAIMEETGPGHPAYPDLYARALVLVGTAHLYSRSVSAAPLLEEAKALQPECGWYAKGLISSMLGIEAIYRGAWAEALPLLKDAVGHYRPGAGAELRWAQIYTNLGQVHMQQGAYDAALSAFAEAEQLFGSYQGAARANLHNNRGLVFTYTGRYRQAVEEQEQTLEIRARTLGDSAFEVFAAYVNLGLAHLYQYQLSEAEAYLAKAEQLTSLPGIADYKGYVYTNLGVIAERRKAYEEAVAFFEKAYAAEQLLYPPGDPELAVTLFNIGAAFYSMGDYENARAYLGQALSGAQPSHPQYNLFLMHLGMVELKEGRKGEAKAVLQRALKQQLEQASPFHPTVADLYGHLSETVSSTSQKLEYLEQAKKCLQYQGPESLGQALDMPRLCEVLDRYARVLANAGGPRWQAAIEEALLAYEQMALSASYQQDQLALRERAQRFYSYAVGAAVRSGNTPLAFERAERSKAMVLYQALREANTLSYAGIPDSLVRKEEELAQELAFLESQIRNQAESGIPPTAAAVQQLKAAHLQAAMAYKQLKDGLSSRYPDFFKARFELSVPSLDEVQSRLEPGESLVEYVVGDSAIYLFLVQPGSVSAEVLERDGLEEQVLEMVEAGIYGYYTLPESARNMSREVAALEAYTRSAQALYERLWAPIAEQVGKKVTIVPGGALHNVPFGALLQQPPPRVGLMRAYDYLVQQHCISYAYSATLLHTMSEKDMEALPLEVLAVAPFSDPATAVGPWGYLAQSRLELDAIRENWPVKAIEGGRATVRAILDQAPGFPILHFSTHGLADNESGDFSCLLFAGEPARLYARDIYPLPLKARLVFLSACETGRGRLILGEGMISLARAFAYAGAQSIITTLWQVDEGASAEITAGFYERLWAGAGKDEALHAATLSYLEEARGQGMAAHPFFWAGFLPMGDMSPIR</sequence>
<dbReference type="OrthoDB" id="9771112at2"/>
<proteinExistence type="predicted"/>
<name>A0A5C6S0B9_9BACT</name>
<dbReference type="Gene3D" id="1.25.40.10">
    <property type="entry name" value="Tetratricopeptide repeat domain"/>
    <property type="match status" value="3"/>
</dbReference>
<evidence type="ECO:0000256" key="2">
    <source>
        <dbReference type="SAM" id="SignalP"/>
    </source>
</evidence>
<keyword evidence="2" id="KW-0732">Signal</keyword>
<reference evidence="4 5" key="1">
    <citation type="submission" date="2019-08" db="EMBL/GenBank/DDBJ databases">
        <title>Genome of Phaeodactylibacter luteus.</title>
        <authorList>
            <person name="Bowman J.P."/>
        </authorList>
    </citation>
    <scope>NUCLEOTIDE SEQUENCE [LARGE SCALE GENOMIC DNA]</scope>
    <source>
        <strain evidence="4 5">KCTC 42180</strain>
    </source>
</reference>
<keyword evidence="1" id="KW-0802">TPR repeat</keyword>
<evidence type="ECO:0000313" key="4">
    <source>
        <dbReference type="EMBL" id="TXB67971.1"/>
    </source>
</evidence>
<feature type="chain" id="PRO_5022902553" evidence="2">
    <location>
        <begin position="23"/>
        <end position="979"/>
    </location>
</feature>
<dbReference type="Pfam" id="PF12770">
    <property type="entry name" value="CHAT"/>
    <property type="match status" value="1"/>
</dbReference>